<gene>
    <name evidence="2" type="ORF">B0I36DRAFT_20422</name>
</gene>
<evidence type="ECO:0000313" key="3">
    <source>
        <dbReference type="Proteomes" id="UP000756346"/>
    </source>
</evidence>
<keyword evidence="1" id="KW-0732">Signal</keyword>
<dbReference type="EMBL" id="JAGTJQ010000001">
    <property type="protein sequence ID" value="KAH7041193.1"/>
    <property type="molecule type" value="Genomic_DNA"/>
</dbReference>
<organism evidence="2 3">
    <name type="scientific">Microdochium trichocladiopsis</name>
    <dbReference type="NCBI Taxonomy" id="1682393"/>
    <lineage>
        <taxon>Eukaryota</taxon>
        <taxon>Fungi</taxon>
        <taxon>Dikarya</taxon>
        <taxon>Ascomycota</taxon>
        <taxon>Pezizomycotina</taxon>
        <taxon>Sordariomycetes</taxon>
        <taxon>Xylariomycetidae</taxon>
        <taxon>Xylariales</taxon>
        <taxon>Microdochiaceae</taxon>
        <taxon>Microdochium</taxon>
    </lineage>
</organism>
<comment type="caution">
    <text evidence="2">The sequence shown here is derived from an EMBL/GenBank/DDBJ whole genome shotgun (WGS) entry which is preliminary data.</text>
</comment>
<protein>
    <recommendedName>
        <fullName evidence="4">Killer toxin Kp4 domain-containing protein</fullName>
    </recommendedName>
</protein>
<keyword evidence="3" id="KW-1185">Reference proteome</keyword>
<feature type="chain" id="PRO_5040306006" description="Killer toxin Kp4 domain-containing protein" evidence="1">
    <location>
        <begin position="18"/>
        <end position="144"/>
    </location>
</feature>
<dbReference type="RefSeq" id="XP_046019248.1">
    <property type="nucleotide sequence ID" value="XM_046148808.1"/>
</dbReference>
<sequence length="144" mass="15088">MKTTSILAFFPISMALAAPSPLSQRQTNGCVVLSGGPNDEARAAVVEAMKSHLPLDVGGDDGWSGSGGPTFCMTCQSAKIWIQHAGWEGAGRSITAEQLDAVMDTFNSGGRECGNSVDGSGGYLSVLYGNDYDYSGTCDFEWTC</sequence>
<evidence type="ECO:0008006" key="4">
    <source>
        <dbReference type="Google" id="ProtNLM"/>
    </source>
</evidence>
<evidence type="ECO:0000256" key="1">
    <source>
        <dbReference type="SAM" id="SignalP"/>
    </source>
</evidence>
<dbReference type="Proteomes" id="UP000756346">
    <property type="component" value="Unassembled WGS sequence"/>
</dbReference>
<dbReference type="OrthoDB" id="4743151at2759"/>
<proteinExistence type="predicted"/>
<evidence type="ECO:0000313" key="2">
    <source>
        <dbReference type="EMBL" id="KAH7041193.1"/>
    </source>
</evidence>
<dbReference type="AlphaFoldDB" id="A0A9P8YJT9"/>
<reference evidence="2" key="1">
    <citation type="journal article" date="2021" name="Nat. Commun.">
        <title>Genetic determinants of endophytism in the Arabidopsis root mycobiome.</title>
        <authorList>
            <person name="Mesny F."/>
            <person name="Miyauchi S."/>
            <person name="Thiergart T."/>
            <person name="Pickel B."/>
            <person name="Atanasova L."/>
            <person name="Karlsson M."/>
            <person name="Huettel B."/>
            <person name="Barry K.W."/>
            <person name="Haridas S."/>
            <person name="Chen C."/>
            <person name="Bauer D."/>
            <person name="Andreopoulos W."/>
            <person name="Pangilinan J."/>
            <person name="LaButti K."/>
            <person name="Riley R."/>
            <person name="Lipzen A."/>
            <person name="Clum A."/>
            <person name="Drula E."/>
            <person name="Henrissat B."/>
            <person name="Kohler A."/>
            <person name="Grigoriev I.V."/>
            <person name="Martin F.M."/>
            <person name="Hacquard S."/>
        </authorList>
    </citation>
    <scope>NUCLEOTIDE SEQUENCE</scope>
    <source>
        <strain evidence="2">MPI-CAGE-CH-0230</strain>
    </source>
</reference>
<accession>A0A9P8YJT9</accession>
<name>A0A9P8YJT9_9PEZI</name>
<dbReference type="GeneID" id="70178354"/>
<feature type="signal peptide" evidence="1">
    <location>
        <begin position="1"/>
        <end position="17"/>
    </location>
</feature>